<accession>A0AAD5LXH5</accession>
<evidence type="ECO:0000259" key="1">
    <source>
        <dbReference type="PROSITE" id="PS50188"/>
    </source>
</evidence>
<sequence length="79" mass="8342">MNAAELLSHVPDATNTKVSGTLIGCIIDTSVGELSFQAAGQDTGIKFKLEPGAMLFPAAFFTPTTNEILQFELGRIKVG</sequence>
<dbReference type="InterPro" id="IPR015925">
    <property type="entry name" value="Ryanodine_IP3_receptor"/>
</dbReference>
<dbReference type="GO" id="GO:0005790">
    <property type="term" value="C:smooth endoplasmic reticulum"/>
    <property type="evidence" value="ECO:0007669"/>
    <property type="project" value="TreeGrafter"/>
</dbReference>
<reference evidence="2" key="1">
    <citation type="submission" date="2021-06" db="EMBL/GenBank/DDBJ databases">
        <title>Parelaphostrongylus tenuis whole genome reference sequence.</title>
        <authorList>
            <person name="Garwood T.J."/>
            <person name="Larsen P.A."/>
            <person name="Fountain-Jones N.M."/>
            <person name="Garbe J.R."/>
            <person name="Macchietto M.G."/>
            <person name="Kania S.A."/>
            <person name="Gerhold R.W."/>
            <person name="Richards J.E."/>
            <person name="Wolf T.M."/>
        </authorList>
    </citation>
    <scope>NUCLEOTIDE SEQUENCE</scope>
    <source>
        <strain evidence="2">MNPRO001-30</strain>
        <tissue evidence="2">Meninges</tissue>
    </source>
</reference>
<dbReference type="InterPro" id="IPR003877">
    <property type="entry name" value="SPRY_dom"/>
</dbReference>
<name>A0AAD5LXH5_PARTN</name>
<proteinExistence type="predicted"/>
<dbReference type="PANTHER" id="PTHR46399">
    <property type="entry name" value="B30.2/SPRY DOMAIN-CONTAINING PROTEIN"/>
    <property type="match status" value="1"/>
</dbReference>
<dbReference type="InterPro" id="IPR001870">
    <property type="entry name" value="B30.2/SPRY"/>
</dbReference>
<dbReference type="Pfam" id="PF00622">
    <property type="entry name" value="SPRY"/>
    <property type="match status" value="1"/>
</dbReference>
<dbReference type="Proteomes" id="UP001196413">
    <property type="component" value="Unassembled WGS sequence"/>
</dbReference>
<dbReference type="AlphaFoldDB" id="A0AAD5LXH5"/>
<dbReference type="GO" id="GO:0042383">
    <property type="term" value="C:sarcolemma"/>
    <property type="evidence" value="ECO:0007669"/>
    <property type="project" value="TreeGrafter"/>
</dbReference>
<organism evidence="2 3">
    <name type="scientific">Parelaphostrongylus tenuis</name>
    <name type="common">Meningeal worm</name>
    <dbReference type="NCBI Taxonomy" id="148309"/>
    <lineage>
        <taxon>Eukaryota</taxon>
        <taxon>Metazoa</taxon>
        <taxon>Ecdysozoa</taxon>
        <taxon>Nematoda</taxon>
        <taxon>Chromadorea</taxon>
        <taxon>Rhabditida</taxon>
        <taxon>Rhabditina</taxon>
        <taxon>Rhabditomorpha</taxon>
        <taxon>Strongyloidea</taxon>
        <taxon>Metastrongylidae</taxon>
        <taxon>Parelaphostrongylus</taxon>
    </lineage>
</organism>
<dbReference type="PROSITE" id="PS50188">
    <property type="entry name" value="B302_SPRY"/>
    <property type="match status" value="1"/>
</dbReference>
<evidence type="ECO:0000313" key="2">
    <source>
        <dbReference type="EMBL" id="KAJ1347270.1"/>
    </source>
</evidence>
<dbReference type="InterPro" id="IPR043136">
    <property type="entry name" value="B30.2/SPRY_sf"/>
</dbReference>
<dbReference type="GO" id="GO:0034704">
    <property type="term" value="C:calcium channel complex"/>
    <property type="evidence" value="ECO:0007669"/>
    <property type="project" value="TreeGrafter"/>
</dbReference>
<keyword evidence="3" id="KW-1185">Reference proteome</keyword>
<dbReference type="GO" id="GO:0033017">
    <property type="term" value="C:sarcoplasmic reticulum membrane"/>
    <property type="evidence" value="ECO:0007669"/>
    <property type="project" value="TreeGrafter"/>
</dbReference>
<dbReference type="GO" id="GO:0014808">
    <property type="term" value="P:release of sequestered calcium ion into cytosol by sarcoplasmic reticulum"/>
    <property type="evidence" value="ECO:0007669"/>
    <property type="project" value="TreeGrafter"/>
</dbReference>
<gene>
    <name evidence="2" type="ORF">KIN20_002291</name>
</gene>
<feature type="domain" description="B30.2/SPRY" evidence="1">
    <location>
        <begin position="1"/>
        <end position="78"/>
    </location>
</feature>
<protein>
    <recommendedName>
        <fullName evidence="1">B30.2/SPRY domain-containing protein</fullName>
    </recommendedName>
</protein>
<dbReference type="GO" id="GO:0005219">
    <property type="term" value="F:ryanodine-sensitive calcium-release channel activity"/>
    <property type="evidence" value="ECO:0007669"/>
    <property type="project" value="TreeGrafter"/>
</dbReference>
<dbReference type="EMBL" id="JAHQIW010000297">
    <property type="protein sequence ID" value="KAJ1347270.1"/>
    <property type="molecule type" value="Genomic_DNA"/>
</dbReference>
<dbReference type="GO" id="GO:0006941">
    <property type="term" value="P:striated muscle contraction"/>
    <property type="evidence" value="ECO:0007669"/>
    <property type="project" value="TreeGrafter"/>
</dbReference>
<dbReference type="PANTHER" id="PTHR46399:SF8">
    <property type="entry name" value="B30.2_SPRY DOMAIN-CONTAINING PROTEIN"/>
    <property type="match status" value="1"/>
</dbReference>
<dbReference type="Gene3D" id="2.60.120.920">
    <property type="match status" value="1"/>
</dbReference>
<evidence type="ECO:0000313" key="3">
    <source>
        <dbReference type="Proteomes" id="UP001196413"/>
    </source>
</evidence>
<comment type="caution">
    <text evidence="2">The sequence shown here is derived from an EMBL/GenBank/DDBJ whole genome shotgun (WGS) entry which is preliminary data.</text>
</comment>
<dbReference type="GO" id="GO:0030018">
    <property type="term" value="C:Z disc"/>
    <property type="evidence" value="ECO:0007669"/>
    <property type="project" value="TreeGrafter"/>
</dbReference>